<dbReference type="Proteomes" id="UP000449710">
    <property type="component" value="Unassembled WGS sequence"/>
</dbReference>
<dbReference type="InterPro" id="IPR029058">
    <property type="entry name" value="AB_hydrolase_fold"/>
</dbReference>
<sequence>MAVGRAPYKCYSCGKDLWNKVLVGGEEMRGYIEWYYYPFYGAFLASLLVYAKMKRYSFFANSFNHSIWFLNMKNRTFFIYILAFFLSIIFHMAFPVTAMEFPSGPYDVGTQIYDWTDHERLETYGDEAGTNLRKIKVQAWYPANTVEGFEQLPWIPEGRVVSRKLARTFYFPPFMLDQSEEVLSNSYLKAPVLSQDKGYPVVVLSHGWSGFRTLHSDLGELLASHGFIVLGIDHTYGAPVVVFENGEEVSIDGEALPGRDDPDFLKYAEVFINTYAEDISFVLDVITDSDGNQMDEALRSLLDLNKIGLLGHSTGGGAGVKVAAMDPRVRGIMGLDPWVEPLSNNIVKKETTASYLFLRSEEWKGHKNDVNLCEVLNNNNQAELFQIQGTTHVDFTMIYMYSPMTSVVGLTGSLDRDRFEEIQETFVLEFFESSLQGLQRDYGDYLEDNYPEVFRVPSVKNQ</sequence>
<comment type="caution">
    <text evidence="5">The sequence shown here is derived from an EMBL/GenBank/DDBJ whole genome shotgun (WGS) entry which is preliminary data.</text>
</comment>
<evidence type="ECO:0000313" key="5">
    <source>
        <dbReference type="EMBL" id="NBG88483.1"/>
    </source>
</evidence>
<evidence type="ECO:0000256" key="1">
    <source>
        <dbReference type="ARBA" id="ARBA00022801"/>
    </source>
</evidence>
<keyword evidence="3" id="KW-0443">Lipid metabolism</keyword>
<keyword evidence="1" id="KW-0378">Hydrolase</keyword>
<name>A0AA44BE19_9CLOT</name>
<feature type="transmembrane region" description="Helical" evidence="4">
    <location>
        <begin position="34"/>
        <end position="51"/>
    </location>
</feature>
<proteinExistence type="predicted"/>
<dbReference type="Gene3D" id="3.40.50.1820">
    <property type="entry name" value="alpha/beta hydrolase"/>
    <property type="match status" value="1"/>
</dbReference>
<dbReference type="SUPFAM" id="SSF53474">
    <property type="entry name" value="alpha/beta-Hydrolases"/>
    <property type="match status" value="1"/>
</dbReference>
<keyword evidence="2" id="KW-0442">Lipid degradation</keyword>
<accession>A0AA44BE19</accession>
<keyword evidence="4" id="KW-1133">Transmembrane helix</keyword>
<dbReference type="Pfam" id="PF03403">
    <property type="entry name" value="PAF-AH_p_II"/>
    <property type="match status" value="2"/>
</dbReference>
<evidence type="ECO:0008006" key="7">
    <source>
        <dbReference type="Google" id="ProtNLM"/>
    </source>
</evidence>
<protein>
    <recommendedName>
        <fullName evidence="7">1-alkyl-2-acetylglycerophosphocholine esterase</fullName>
    </recommendedName>
</protein>
<keyword evidence="6" id="KW-1185">Reference proteome</keyword>
<gene>
    <name evidence="5" type="ORF">ISALK_08205</name>
</gene>
<keyword evidence="4" id="KW-0812">Transmembrane</keyword>
<dbReference type="EMBL" id="SUMG01000008">
    <property type="protein sequence ID" value="NBG88483.1"/>
    <property type="molecule type" value="Genomic_DNA"/>
</dbReference>
<feature type="transmembrane region" description="Helical" evidence="4">
    <location>
        <begin position="77"/>
        <end position="94"/>
    </location>
</feature>
<evidence type="ECO:0000256" key="2">
    <source>
        <dbReference type="ARBA" id="ARBA00022963"/>
    </source>
</evidence>
<dbReference type="AlphaFoldDB" id="A0AA44BE19"/>
<evidence type="ECO:0000256" key="4">
    <source>
        <dbReference type="SAM" id="Phobius"/>
    </source>
</evidence>
<dbReference type="GO" id="GO:0016042">
    <property type="term" value="P:lipid catabolic process"/>
    <property type="evidence" value="ECO:0007669"/>
    <property type="project" value="UniProtKB-KW"/>
</dbReference>
<keyword evidence="4" id="KW-0472">Membrane</keyword>
<evidence type="ECO:0000256" key="3">
    <source>
        <dbReference type="ARBA" id="ARBA00023098"/>
    </source>
</evidence>
<dbReference type="PANTHER" id="PTHR10272:SF0">
    <property type="entry name" value="PLATELET-ACTIVATING FACTOR ACETYLHYDROLASE"/>
    <property type="match status" value="1"/>
</dbReference>
<dbReference type="PANTHER" id="PTHR10272">
    <property type="entry name" value="PLATELET-ACTIVATING FACTOR ACETYLHYDROLASE"/>
    <property type="match status" value="1"/>
</dbReference>
<dbReference type="GO" id="GO:0003847">
    <property type="term" value="F:1-alkyl-2-acetylglycerophosphocholine esterase activity"/>
    <property type="evidence" value="ECO:0007669"/>
    <property type="project" value="TreeGrafter"/>
</dbReference>
<evidence type="ECO:0000313" key="6">
    <source>
        <dbReference type="Proteomes" id="UP000449710"/>
    </source>
</evidence>
<reference evidence="5 6" key="1">
    <citation type="submission" date="2019-04" db="EMBL/GenBank/DDBJ databases">
        <title>Isachenkonia alkalipeptolytica gen. nov. sp. nov. a new anaerobic, alkiliphilic organothrophic bacterium capable to reduce synthesized ferrihydrite isolated from a soda lake.</title>
        <authorList>
            <person name="Toshchakov S.V."/>
            <person name="Zavarzina D.G."/>
            <person name="Zhilina T.N."/>
            <person name="Kostrikina N.A."/>
            <person name="Kublanov I.V."/>
        </authorList>
    </citation>
    <scope>NUCLEOTIDE SEQUENCE [LARGE SCALE GENOMIC DNA]</scope>
    <source>
        <strain evidence="5 6">Z-1701</strain>
    </source>
</reference>
<organism evidence="5 6">
    <name type="scientific">Isachenkonia alkalipeptolytica</name>
    <dbReference type="NCBI Taxonomy" id="2565777"/>
    <lineage>
        <taxon>Bacteria</taxon>
        <taxon>Bacillati</taxon>
        <taxon>Bacillota</taxon>
        <taxon>Clostridia</taxon>
        <taxon>Eubacteriales</taxon>
        <taxon>Clostridiaceae</taxon>
        <taxon>Isachenkonia</taxon>
    </lineage>
</organism>